<gene>
    <name evidence="3" type="ORF">H8E80_03935</name>
</gene>
<evidence type="ECO:0000313" key="4">
    <source>
        <dbReference type="Proteomes" id="UP000603545"/>
    </source>
</evidence>
<evidence type="ECO:0000256" key="2">
    <source>
        <dbReference type="SAM" id="Phobius"/>
    </source>
</evidence>
<keyword evidence="2" id="KW-0812">Transmembrane</keyword>
<dbReference type="EMBL" id="JACNLL010000038">
    <property type="protein sequence ID" value="MBC8199183.1"/>
    <property type="molecule type" value="Genomic_DNA"/>
</dbReference>
<comment type="caution">
    <text evidence="3">The sequence shown here is derived from an EMBL/GenBank/DDBJ whole genome shotgun (WGS) entry which is preliminary data.</text>
</comment>
<dbReference type="AlphaFoldDB" id="A0A8J6TBL4"/>
<sequence>MGRKSREKKERIKKQSQTAKKHPMETEIREFLLKRDVDINNASGLLYIISMMANFLIFRSIKEHSDLPNIRPEEDKADENRMEKLGQALSYECEQLNIEFQEIMNDLVFPMAGNTALVKPILKKIYGLLDSIIPSDNFRQTTESQIENPDFWGDSLMHYEELKEKYFEAIKDLFALALKVVRYSLNGREIEKTEHIKKLEEIRKTHGIKTDDFLKLRRRATEFFRIAFATYLGIEFQPLREEVDTKILQPAY</sequence>
<feature type="region of interest" description="Disordered" evidence="1">
    <location>
        <begin position="1"/>
        <end position="23"/>
    </location>
</feature>
<name>A0A8J6TBL4_9BACT</name>
<dbReference type="Proteomes" id="UP000603545">
    <property type="component" value="Unassembled WGS sequence"/>
</dbReference>
<protein>
    <submittedName>
        <fullName evidence="3">Uncharacterized protein</fullName>
    </submittedName>
</protein>
<proteinExistence type="predicted"/>
<feature type="compositionally biased region" description="Basic residues" evidence="1">
    <location>
        <begin position="1"/>
        <end position="14"/>
    </location>
</feature>
<accession>A0A8J6TBL4</accession>
<evidence type="ECO:0000256" key="1">
    <source>
        <dbReference type="SAM" id="MobiDB-lite"/>
    </source>
</evidence>
<organism evidence="3 4">
    <name type="scientific">Candidatus Desulfaltia bathyphila</name>
    <dbReference type="NCBI Taxonomy" id="2841697"/>
    <lineage>
        <taxon>Bacteria</taxon>
        <taxon>Pseudomonadati</taxon>
        <taxon>Thermodesulfobacteriota</taxon>
        <taxon>Desulfobacteria</taxon>
        <taxon>Desulfobacterales</taxon>
        <taxon>Desulfobacterales incertae sedis</taxon>
        <taxon>Candidatus Desulfaltia</taxon>
    </lineage>
</organism>
<reference evidence="3 4" key="1">
    <citation type="submission" date="2020-08" db="EMBL/GenBank/DDBJ databases">
        <title>Bridging the membrane lipid divide: bacteria of the FCB group superphylum have the potential to synthesize archaeal ether lipids.</title>
        <authorList>
            <person name="Villanueva L."/>
            <person name="Von Meijenfeldt F.A.B."/>
            <person name="Westbye A.B."/>
            <person name="Yadav S."/>
            <person name="Hopmans E.C."/>
            <person name="Dutilh B.E."/>
            <person name="Sinninghe Damste J.S."/>
        </authorList>
    </citation>
    <scope>NUCLEOTIDE SEQUENCE [LARGE SCALE GENOMIC DNA]</scope>
    <source>
        <strain evidence="3">NIOZ-UU82</strain>
    </source>
</reference>
<feature type="transmembrane region" description="Helical" evidence="2">
    <location>
        <begin position="44"/>
        <end position="61"/>
    </location>
</feature>
<keyword evidence="2" id="KW-0472">Membrane</keyword>
<keyword evidence="2" id="KW-1133">Transmembrane helix</keyword>
<evidence type="ECO:0000313" key="3">
    <source>
        <dbReference type="EMBL" id="MBC8199183.1"/>
    </source>
</evidence>